<accession>A0A834H4A4</accession>
<dbReference type="InterPro" id="IPR004242">
    <property type="entry name" value="Transposase_21"/>
</dbReference>
<proteinExistence type="predicted"/>
<sequence>MNHRNKLSAVRMMDKDWVRLIRSTDEYMNAASSFVKMANQNVGNLGKILCPCKDCRNLSHHCLEDVYEHLVIKGMDPTYTTWFHHGEHPSAVENPKEVEMSDAYNLYSAAYERDEERVEPREEKRDEFAKSLEDAETPLYPGCQNYTKLSAIVKLYKRKTDNGWSDESFSGLLEDLHDMFPPDNVMLDSMQAVRKLLKAFKLGYEKIHACVNDCCLFRKENAELENCPKCNSSRWEVDVRTKKIRKGVPAKVLRYFPIIPRIQDMYRSAEMAENLKWHSTHKSQDGKMRHPVDTPTWETVNSKWPSFAEDPRNLRLGLATDGFNPFGNLSSTYSCWPVMLVIYNLPPWLWMKRENVLLTLLIPGPKQPGNDIDVYLQPLIEDLQYLWSNGTSIYDVLTDSRFKLRAILLWTINDFPAYGNLAGCKTKGKTACPICGEHTRFLWLKFCRKMVYMGHRCFLSPSHPFRKKKAWFDGKEEKGKKPPIMTGRRISIALKDGLNARKDLQILGIRNDLHPKERGTRTYLPPAPYTLSKAEKQIFCKRLFDLKLPDGYSSNIGNCVSMDELKVAGLKSHDYHVLMRQLLPVALKGLLPKGPRNAILRLCSFFNRLCQRVIDREELEALEDEVVETLCMFERFFPPSFFDIMVHLTIHLVREAQLCGPVHYRWMFLFERHMKIFKGNVRNQARPEGCIAECFLAEECMTFCSRHMKKHAGVDYRERRNQDFENDVILEGRPISAGTSITLSEDLLESAHRYVLFNTAIVEPYLEKHLEELRQSNPSLRLQKNKSLLLRRHADTFSNWMKEQILIQSCPNKELDRLQWLANGPRKQAMSYTGYIINGQRFHTKDAEKSTQNSGVSIDATTMCRASVKDTAQVIDVVSYYGVIKEIVLLDYHKFQLPMFKCDWANIGHGVKIEDGFTLVNLHQGQTQYDKEPFILASQAKQVFYSREADSSNWYVVLKAPPRGFYDMEMFEEIVDSSSRQQDVSTLGMDIDDDNEGDRVTHAREDCEGTLVVFPSFGERYLSSAQLCYPILRCYAAIEIMPYS</sequence>
<protein>
    <recommendedName>
        <fullName evidence="6">Transposase</fullName>
    </recommendedName>
</protein>
<dbReference type="PANTHER" id="PTHR48258:SF3">
    <property type="entry name" value="FK506-BINDING PROTEIN 4-LIKE ISOFORM X1"/>
    <property type="match status" value="1"/>
</dbReference>
<dbReference type="AlphaFoldDB" id="A0A834H4A4"/>
<dbReference type="InterPro" id="IPR029480">
    <property type="entry name" value="Transpos_assoc"/>
</dbReference>
<dbReference type="EMBL" id="WJXA01000003">
    <property type="protein sequence ID" value="KAF7148012.1"/>
    <property type="molecule type" value="Genomic_DNA"/>
</dbReference>
<dbReference type="InterPro" id="IPR025452">
    <property type="entry name" value="DUF4218"/>
</dbReference>
<dbReference type="Pfam" id="PF13960">
    <property type="entry name" value="DUF4218"/>
    <property type="match status" value="1"/>
</dbReference>
<name>A0A834H4A4_RHOSS</name>
<comment type="caution">
    <text evidence="4">The sequence shown here is derived from an EMBL/GenBank/DDBJ whole genome shotgun (WGS) entry which is preliminary data.</text>
</comment>
<evidence type="ECO:0000313" key="4">
    <source>
        <dbReference type="EMBL" id="KAF7148012.1"/>
    </source>
</evidence>
<keyword evidence="5" id="KW-1185">Reference proteome</keyword>
<evidence type="ECO:0000259" key="2">
    <source>
        <dbReference type="Pfam" id="PF13960"/>
    </source>
</evidence>
<organism evidence="4 5">
    <name type="scientific">Rhododendron simsii</name>
    <name type="common">Sims's rhododendron</name>
    <dbReference type="NCBI Taxonomy" id="118357"/>
    <lineage>
        <taxon>Eukaryota</taxon>
        <taxon>Viridiplantae</taxon>
        <taxon>Streptophyta</taxon>
        <taxon>Embryophyta</taxon>
        <taxon>Tracheophyta</taxon>
        <taxon>Spermatophyta</taxon>
        <taxon>Magnoliopsida</taxon>
        <taxon>eudicotyledons</taxon>
        <taxon>Gunneridae</taxon>
        <taxon>Pentapetalae</taxon>
        <taxon>asterids</taxon>
        <taxon>Ericales</taxon>
        <taxon>Ericaceae</taxon>
        <taxon>Ericoideae</taxon>
        <taxon>Rhodoreae</taxon>
        <taxon>Rhododendron</taxon>
    </lineage>
</organism>
<evidence type="ECO:0008006" key="6">
    <source>
        <dbReference type="Google" id="ProtNLM"/>
    </source>
</evidence>
<dbReference type="InterPro" id="IPR025312">
    <property type="entry name" value="DUF4216"/>
</dbReference>
<dbReference type="Pfam" id="PF13952">
    <property type="entry name" value="DUF4216"/>
    <property type="match status" value="1"/>
</dbReference>
<evidence type="ECO:0000313" key="5">
    <source>
        <dbReference type="Proteomes" id="UP000626092"/>
    </source>
</evidence>
<dbReference type="OrthoDB" id="1051367at2759"/>
<feature type="domain" description="DUF4216" evidence="1">
    <location>
        <begin position="890"/>
        <end position="957"/>
    </location>
</feature>
<gene>
    <name evidence="4" type="ORF">RHSIM_Rhsim03G0123300</name>
</gene>
<dbReference type="Pfam" id="PF02992">
    <property type="entry name" value="Transposase_21"/>
    <property type="match status" value="1"/>
</dbReference>
<reference evidence="4" key="1">
    <citation type="submission" date="2019-11" db="EMBL/GenBank/DDBJ databases">
        <authorList>
            <person name="Liu Y."/>
            <person name="Hou J."/>
            <person name="Li T.-Q."/>
            <person name="Guan C.-H."/>
            <person name="Wu X."/>
            <person name="Wu H.-Z."/>
            <person name="Ling F."/>
            <person name="Zhang R."/>
            <person name="Shi X.-G."/>
            <person name="Ren J.-P."/>
            <person name="Chen E.-F."/>
            <person name="Sun J.-M."/>
        </authorList>
    </citation>
    <scope>NUCLEOTIDE SEQUENCE</scope>
    <source>
        <strain evidence="4">Adult_tree_wgs_1</strain>
        <tissue evidence="4">Leaves</tissue>
    </source>
</reference>
<feature type="domain" description="DUF4218" evidence="2">
    <location>
        <begin position="609"/>
        <end position="721"/>
    </location>
</feature>
<evidence type="ECO:0000259" key="3">
    <source>
        <dbReference type="Pfam" id="PF13963"/>
    </source>
</evidence>
<dbReference type="Proteomes" id="UP000626092">
    <property type="component" value="Unassembled WGS sequence"/>
</dbReference>
<dbReference type="Pfam" id="PF13963">
    <property type="entry name" value="Transpos_assoc"/>
    <property type="match status" value="1"/>
</dbReference>
<evidence type="ECO:0000259" key="1">
    <source>
        <dbReference type="Pfam" id="PF13952"/>
    </source>
</evidence>
<feature type="domain" description="Transposase-associated" evidence="3">
    <location>
        <begin position="15"/>
        <end position="87"/>
    </location>
</feature>
<dbReference type="PANTHER" id="PTHR48258">
    <property type="entry name" value="DUF4218 DOMAIN-CONTAINING PROTEIN-RELATED"/>
    <property type="match status" value="1"/>
</dbReference>